<keyword evidence="1" id="KW-0493">Microtubule</keyword>
<proteinExistence type="inferred from homology"/>
<evidence type="ECO:0000256" key="1">
    <source>
        <dbReference type="ARBA" id="ARBA00022701"/>
    </source>
</evidence>
<dbReference type="SMART" id="SM00129">
    <property type="entry name" value="KISc"/>
    <property type="match status" value="1"/>
</dbReference>
<feature type="domain" description="Kinesin motor" evidence="5">
    <location>
        <begin position="1"/>
        <end position="88"/>
    </location>
</feature>
<gene>
    <name evidence="6" type="ORF">PCOR1329_LOCUS6749</name>
</gene>
<keyword evidence="3" id="KW-0505">Motor protein</keyword>
<evidence type="ECO:0000259" key="5">
    <source>
        <dbReference type="PROSITE" id="PS50067"/>
    </source>
</evidence>
<comment type="caution">
    <text evidence="6">The sequence shown here is derived from an EMBL/GenBank/DDBJ whole genome shotgun (WGS) entry which is preliminary data.</text>
</comment>
<keyword evidence="7" id="KW-1185">Reference proteome</keyword>
<comment type="similarity">
    <text evidence="4">Belongs to the TRAFAC class myosin-kinesin ATPase superfamily. Kinesin family.</text>
</comment>
<feature type="non-terminal residue" evidence="6">
    <location>
        <position position="101"/>
    </location>
</feature>
<dbReference type="InterPro" id="IPR036961">
    <property type="entry name" value="Kinesin_motor_dom_sf"/>
</dbReference>
<keyword evidence="2" id="KW-0175">Coiled coil</keyword>
<evidence type="ECO:0000313" key="6">
    <source>
        <dbReference type="EMBL" id="CAK0797754.1"/>
    </source>
</evidence>
<dbReference type="PROSITE" id="PS50067">
    <property type="entry name" value="KINESIN_MOTOR_2"/>
    <property type="match status" value="1"/>
</dbReference>
<dbReference type="Pfam" id="PF00225">
    <property type="entry name" value="Kinesin"/>
    <property type="match status" value="1"/>
</dbReference>
<dbReference type="PANTHER" id="PTHR47968:SF36">
    <property type="entry name" value="KINESIN HEAVY CHAIN ISOFORM X1"/>
    <property type="match status" value="1"/>
</dbReference>
<accession>A0ABN9PWU4</accession>
<dbReference type="EMBL" id="CAUYUJ010001813">
    <property type="protein sequence ID" value="CAK0797754.1"/>
    <property type="molecule type" value="Genomic_DNA"/>
</dbReference>
<evidence type="ECO:0000256" key="2">
    <source>
        <dbReference type="ARBA" id="ARBA00023054"/>
    </source>
</evidence>
<organism evidence="6 7">
    <name type="scientific">Prorocentrum cordatum</name>
    <dbReference type="NCBI Taxonomy" id="2364126"/>
    <lineage>
        <taxon>Eukaryota</taxon>
        <taxon>Sar</taxon>
        <taxon>Alveolata</taxon>
        <taxon>Dinophyceae</taxon>
        <taxon>Prorocentrales</taxon>
        <taxon>Prorocentraceae</taxon>
        <taxon>Prorocentrum</taxon>
    </lineage>
</organism>
<dbReference type="Gene3D" id="3.40.850.10">
    <property type="entry name" value="Kinesin motor domain"/>
    <property type="match status" value="1"/>
</dbReference>
<dbReference type="InterPro" id="IPR027417">
    <property type="entry name" value="P-loop_NTPase"/>
</dbReference>
<reference evidence="6" key="1">
    <citation type="submission" date="2023-10" db="EMBL/GenBank/DDBJ databases">
        <authorList>
            <person name="Chen Y."/>
            <person name="Shah S."/>
            <person name="Dougan E. K."/>
            <person name="Thang M."/>
            <person name="Chan C."/>
        </authorList>
    </citation>
    <scope>NUCLEOTIDE SEQUENCE [LARGE SCALE GENOMIC DNA]</scope>
</reference>
<comment type="caution">
    <text evidence="4">Lacks conserved residue(s) required for the propagation of feature annotation.</text>
</comment>
<dbReference type="PANTHER" id="PTHR47968">
    <property type="entry name" value="CENTROMERE PROTEIN E"/>
    <property type="match status" value="1"/>
</dbReference>
<dbReference type="InterPro" id="IPR001752">
    <property type="entry name" value="Kinesin_motor_dom"/>
</dbReference>
<name>A0ABN9PWU4_9DINO</name>
<evidence type="ECO:0000256" key="4">
    <source>
        <dbReference type="PROSITE-ProRule" id="PRU00283"/>
    </source>
</evidence>
<dbReference type="InterPro" id="IPR027640">
    <property type="entry name" value="Kinesin-like_fam"/>
</dbReference>
<protein>
    <recommendedName>
        <fullName evidence="5">Kinesin motor domain-containing protein</fullName>
    </recommendedName>
</protein>
<dbReference type="SUPFAM" id="SSF52540">
    <property type="entry name" value="P-loop containing nucleoside triphosphate hydrolases"/>
    <property type="match status" value="1"/>
</dbReference>
<evidence type="ECO:0000313" key="7">
    <source>
        <dbReference type="Proteomes" id="UP001189429"/>
    </source>
</evidence>
<evidence type="ECO:0000256" key="3">
    <source>
        <dbReference type="ARBA" id="ARBA00023175"/>
    </source>
</evidence>
<sequence>MASAFDRHSIVGAKNINRSLSALGNVINALTDKNYSHVPYRDSKLTRVLQESLGGNAKTSLIITCSPSSINEQETTSTLRFGQRAKMIKNVVKINHERSAE</sequence>
<dbReference type="Proteomes" id="UP001189429">
    <property type="component" value="Unassembled WGS sequence"/>
</dbReference>